<evidence type="ECO:0000259" key="12">
    <source>
        <dbReference type="Pfam" id="PF03873"/>
    </source>
</evidence>
<dbReference type="Gene3D" id="1.20.5.3960">
    <property type="match status" value="1"/>
</dbReference>
<dbReference type="HOGENOM" id="CLU_350531_0_0_1"/>
<evidence type="ECO:0000256" key="5">
    <source>
        <dbReference type="ARBA" id="ARBA00022692"/>
    </source>
</evidence>
<evidence type="ECO:0000256" key="6">
    <source>
        <dbReference type="ARBA" id="ARBA00022968"/>
    </source>
</evidence>
<dbReference type="Pfam" id="PF03872">
    <property type="entry name" value="RseA_N"/>
    <property type="match status" value="1"/>
</dbReference>
<dbReference type="GO" id="GO:0005886">
    <property type="term" value="C:plasma membrane"/>
    <property type="evidence" value="ECO:0007669"/>
    <property type="project" value="UniProtKB-SubCell"/>
</dbReference>
<evidence type="ECO:0000259" key="13">
    <source>
        <dbReference type="Pfam" id="PF03888"/>
    </source>
</evidence>
<dbReference type="InterPro" id="IPR007627">
    <property type="entry name" value="RNA_pol_sigma70_r2"/>
</dbReference>
<evidence type="ECO:0000313" key="17">
    <source>
        <dbReference type="Proteomes" id="UP000030106"/>
    </source>
</evidence>
<evidence type="ECO:0000256" key="1">
    <source>
        <dbReference type="ARBA" id="ARBA00004377"/>
    </source>
</evidence>
<feature type="domain" description="Anti sigma-E protein RseA C-terminal" evidence="12">
    <location>
        <begin position="296"/>
        <end position="351"/>
    </location>
</feature>
<evidence type="ECO:0000256" key="3">
    <source>
        <dbReference type="ARBA" id="ARBA00022475"/>
    </source>
</evidence>
<dbReference type="GO" id="GO:0032885">
    <property type="term" value="P:regulation of polysaccharide biosynthetic process"/>
    <property type="evidence" value="ECO:0007669"/>
    <property type="project" value="TreeGrafter"/>
</dbReference>
<proteinExistence type="inferred from homology"/>
<organism evidence="16 17">
    <name type="scientific">Beauveria bassiana D1-5</name>
    <dbReference type="NCBI Taxonomy" id="1245745"/>
    <lineage>
        <taxon>Eukaryota</taxon>
        <taxon>Fungi</taxon>
        <taxon>Dikarya</taxon>
        <taxon>Ascomycota</taxon>
        <taxon>Pezizomycotina</taxon>
        <taxon>Sordariomycetes</taxon>
        <taxon>Hypocreomycetidae</taxon>
        <taxon>Hypocreales</taxon>
        <taxon>Cordycipitaceae</taxon>
        <taxon>Beauveria</taxon>
    </lineage>
</organism>
<evidence type="ECO:0000259" key="15">
    <source>
        <dbReference type="Pfam" id="PF08281"/>
    </source>
</evidence>
<dbReference type="NCBIfam" id="NF008115">
    <property type="entry name" value="PRK10862.1"/>
    <property type="match status" value="1"/>
</dbReference>
<keyword evidence="7 10" id="KW-1133">Transmembrane helix</keyword>
<evidence type="ECO:0000259" key="11">
    <source>
        <dbReference type="Pfam" id="PF03872"/>
    </source>
</evidence>
<comment type="subcellular location">
    <subcellularLocation>
        <location evidence="1">Cell inner membrane</location>
        <topology evidence="1">Single-pass membrane protein</topology>
    </subcellularLocation>
</comment>
<dbReference type="InterPro" id="IPR036147">
    <property type="entry name" value="Anti-sigma_E_RseA_N_sf"/>
</dbReference>
<dbReference type="CDD" id="cd16328">
    <property type="entry name" value="RseA_N"/>
    <property type="match status" value="1"/>
</dbReference>
<dbReference type="InterPro" id="IPR013249">
    <property type="entry name" value="RNA_pol_sigma70_r4_t2"/>
</dbReference>
<feature type="domain" description="RNA polymerase sigma-70 region 2" evidence="14">
    <location>
        <begin position="25"/>
        <end position="65"/>
    </location>
</feature>
<dbReference type="GO" id="GO:0042597">
    <property type="term" value="C:periplasmic space"/>
    <property type="evidence" value="ECO:0007669"/>
    <property type="project" value="UniProtKB-SubCell"/>
</dbReference>
<dbReference type="NCBIfam" id="NF008116">
    <property type="entry name" value="PRK10863.1"/>
    <property type="match status" value="1"/>
</dbReference>
<name>A0A0A2W1D8_BEABA</name>
<evidence type="ECO:0000256" key="9">
    <source>
        <dbReference type="SAM" id="MobiDB-lite"/>
    </source>
</evidence>
<evidence type="ECO:0000313" key="16">
    <source>
        <dbReference type="EMBL" id="KGQ13668.1"/>
    </source>
</evidence>
<accession>A0A0A2W1D8</accession>
<dbReference type="FunFam" id="1.20.5.3960:FF:000001">
    <property type="entry name" value="Anti-sigma-E factor RseA"/>
    <property type="match status" value="1"/>
</dbReference>
<dbReference type="Pfam" id="PF04542">
    <property type="entry name" value="Sigma70_r2"/>
    <property type="match status" value="1"/>
</dbReference>
<dbReference type="PANTHER" id="PTHR38782:SF1">
    <property type="entry name" value="SIGMA-E FACTOR REGULATORY PROTEIN RSEB"/>
    <property type="match status" value="1"/>
</dbReference>
<keyword evidence="3" id="KW-1003">Cell membrane</keyword>
<evidence type="ECO:0000256" key="8">
    <source>
        <dbReference type="ARBA" id="ARBA00023136"/>
    </source>
</evidence>
<dbReference type="Gene3D" id="1.10.10.10">
    <property type="entry name" value="Winged helix-like DNA-binding domain superfamily/Winged helix DNA-binding domain"/>
    <property type="match status" value="1"/>
</dbReference>
<feature type="domain" description="Anti sigma-E protein RseA N-terminal" evidence="11">
    <location>
        <begin position="165"/>
        <end position="251"/>
    </location>
</feature>
<feature type="domain" description="MucB/RseB N-terminal" evidence="13">
    <location>
        <begin position="396"/>
        <end position="576"/>
    </location>
</feature>
<dbReference type="Gene3D" id="3.30.200.100">
    <property type="entry name" value="MucB/RseB, C-terminal domain"/>
    <property type="match status" value="1"/>
</dbReference>
<dbReference type="InterPro" id="IPR013325">
    <property type="entry name" value="RNA_pol_sigma_r2"/>
</dbReference>
<dbReference type="Pfam" id="PF03873">
    <property type="entry name" value="RseA_C"/>
    <property type="match status" value="1"/>
</dbReference>
<dbReference type="GO" id="GO:0016987">
    <property type="term" value="F:sigma factor activity"/>
    <property type="evidence" value="ECO:0007669"/>
    <property type="project" value="InterPro"/>
</dbReference>
<dbReference type="InterPro" id="IPR038484">
    <property type="entry name" value="MucB/RseB_C_sf"/>
</dbReference>
<feature type="domain" description="RNA polymerase sigma factor 70 region 4 type 2" evidence="15">
    <location>
        <begin position="110"/>
        <end position="146"/>
    </location>
</feature>
<dbReference type="Gene3D" id="1.10.1740.10">
    <property type="match status" value="1"/>
</dbReference>
<dbReference type="GO" id="GO:0003677">
    <property type="term" value="F:DNA binding"/>
    <property type="evidence" value="ECO:0007669"/>
    <property type="project" value="InterPro"/>
</dbReference>
<dbReference type="Pfam" id="PF08281">
    <property type="entry name" value="Sigma70_r4_2"/>
    <property type="match status" value="1"/>
</dbReference>
<dbReference type="Gene3D" id="1.10.10.880">
    <property type="entry name" value="Anti sigma-E protein RseA, N-terminal domain"/>
    <property type="match status" value="1"/>
</dbReference>
<reference evidence="16 17" key="1">
    <citation type="submission" date="2012-10" db="EMBL/GenBank/DDBJ databases">
        <title>Genome sequencing and analysis of entomopathogenic fungi Beauveria bassiana D1-5.</title>
        <authorList>
            <person name="Li Q."/>
            <person name="Wang L."/>
            <person name="Zhang Z."/>
            <person name="Wang Q."/>
            <person name="Ren J."/>
            <person name="Wang M."/>
            <person name="Xu W."/>
            <person name="Wang J."/>
            <person name="Lu Y."/>
            <person name="Du Q."/>
            <person name="Sun Z."/>
        </authorList>
    </citation>
    <scope>NUCLEOTIDE SEQUENCE [LARGE SCALE GENOMIC DNA]</scope>
    <source>
        <strain evidence="16 17">D1-5</strain>
    </source>
</reference>
<keyword evidence="6" id="KW-0735">Signal-anchor</keyword>
<dbReference type="FunFam" id="2.50.20.10:FF:000003">
    <property type="entry name" value="Sigma-E factor regulatory protein RseB"/>
    <property type="match status" value="1"/>
</dbReference>
<dbReference type="InterPro" id="IPR036388">
    <property type="entry name" value="WH-like_DNA-bd_sf"/>
</dbReference>
<dbReference type="PANTHER" id="PTHR38782">
    <property type="match status" value="1"/>
</dbReference>
<dbReference type="Gene3D" id="2.50.20.10">
    <property type="entry name" value="Lipoprotein localisation LolA/LolB/LppX"/>
    <property type="match status" value="1"/>
</dbReference>
<dbReference type="InterPro" id="IPR005572">
    <property type="entry name" value="Anti-sigma_E_RseA_N"/>
</dbReference>
<dbReference type="SUPFAM" id="SSF88946">
    <property type="entry name" value="Sigma2 domain of RNA polymerase sigma factors"/>
    <property type="match status" value="1"/>
</dbReference>
<dbReference type="InterPro" id="IPR033434">
    <property type="entry name" value="MucB/RseB_N"/>
</dbReference>
<gene>
    <name evidence="16" type="ORF">BBAD15_g377</name>
</gene>
<dbReference type="NCBIfam" id="NF006990">
    <property type="entry name" value="PRK09455.1"/>
    <property type="match status" value="1"/>
</dbReference>
<evidence type="ECO:0000256" key="7">
    <source>
        <dbReference type="ARBA" id="ARBA00022989"/>
    </source>
</evidence>
<dbReference type="InterPro" id="IPR005588">
    <property type="entry name" value="MucB_RseB"/>
</dbReference>
<dbReference type="GO" id="GO:0016989">
    <property type="term" value="F:sigma factor antagonist activity"/>
    <property type="evidence" value="ECO:0007669"/>
    <property type="project" value="InterPro"/>
</dbReference>
<dbReference type="CDD" id="cd16327">
    <property type="entry name" value="RseB"/>
    <property type="match status" value="1"/>
</dbReference>
<sequence length="803" mass="88779">MSEQLTDQVLVERVQKGDQKSFNLLVVRYQHKVASLVSRYVPSGDVPDVVQESFIKAYRALDSFRGDTQGRRPPSSDVDAIDAENYESGSALKEISNPENLMLSEELRQIVFRTIESLPEDLRMAITLRELDGLSYEEIAAIMDCPFNRLSGVDDSGLLEGYLGMQKEQLSALMDGESLDNELLNRLSNDSELQQRWESYHLIRDTMRGDTSEVLHFDISANVMAAIANEPVRNVAPLITESQPQPQQWQKMPFWHKVRPWASQLTQMGVAACVSLAVIVGVQHYNGQSDSTAQPEAPVFNTLPMMGKASPVSLGVPSDATASNGNSSQQVQEQRRRINAMLQDYELQRRLHSEQLQFEQAQTQQAAVQVPGNQTLGTQSHLLFTSNASADTVSSGALLQQMNQASQSLNYELAFINISKQGIESLSYRHARLDNRPLAQFLQMDGPRREVVQRGNEISYFEPGLEPFTLTGDYIVDSLPSIVYTDFKRLTPYYDFISVGRTRIADRLCEVIRVVARDGTRYNYIVWIDTETKLPLRVDLLDRDGETLEQFRVVSFSVDNQASGLMQNLAKATLPPLLSVPGAEKAQFTWAPTWLPQGFNEVSSSRRPLPTVGVPIESRLYSDGLFSFSVNISQAPSQGSNGEQLVRTGRRTISTEIRDKTEITVVASCNSCASRSGCGTRVLNKLGPQTSHLLSVPSEQPLEVGQKVELGIAESSLLGSALLVYMSPLVGLFVCSGLFQTLFGTNLAAMCGALLGGVGGFLLARGFSQYFSRRESWQPVILSVALSPDALRVDTSTPPAENQ</sequence>
<feature type="transmembrane region" description="Helical" evidence="10">
    <location>
        <begin position="745"/>
        <end position="764"/>
    </location>
</feature>
<evidence type="ECO:0000259" key="14">
    <source>
        <dbReference type="Pfam" id="PF04542"/>
    </source>
</evidence>
<keyword evidence="5 10" id="KW-0812">Transmembrane</keyword>
<dbReference type="CDD" id="cd06171">
    <property type="entry name" value="Sigma70_r4"/>
    <property type="match status" value="1"/>
</dbReference>
<feature type="compositionally biased region" description="Polar residues" evidence="9">
    <location>
        <begin position="320"/>
        <end position="332"/>
    </location>
</feature>
<evidence type="ECO:0000256" key="4">
    <source>
        <dbReference type="ARBA" id="ARBA00022519"/>
    </source>
</evidence>
<dbReference type="AlphaFoldDB" id="A0A0A2W1D8"/>
<dbReference type="SUPFAM" id="SSF89069">
    <property type="entry name" value="N-terminal, cytoplasmic domain of anti-sigmaE factor RseA"/>
    <property type="match status" value="1"/>
</dbReference>
<keyword evidence="4" id="KW-0997">Cell inner membrane</keyword>
<comment type="similarity">
    <text evidence="2">Belongs to the RseA family.</text>
</comment>
<dbReference type="SUPFAM" id="SSF88659">
    <property type="entry name" value="Sigma3 and sigma4 domains of RNA polymerase sigma factors"/>
    <property type="match status" value="1"/>
</dbReference>
<protein>
    <submittedName>
        <fullName evidence="16">Sigma-E factor regulatory protein rseB</fullName>
    </submittedName>
</protein>
<keyword evidence="8 10" id="KW-0472">Membrane</keyword>
<feature type="region of interest" description="Disordered" evidence="9">
    <location>
        <begin position="312"/>
        <end position="334"/>
    </location>
</feature>
<dbReference type="GO" id="GO:0006352">
    <property type="term" value="P:DNA-templated transcription initiation"/>
    <property type="evidence" value="ECO:0007669"/>
    <property type="project" value="InterPro"/>
</dbReference>
<dbReference type="Pfam" id="PF04246">
    <property type="entry name" value="RseC_MucC"/>
    <property type="match status" value="1"/>
</dbReference>
<evidence type="ECO:0000256" key="10">
    <source>
        <dbReference type="SAM" id="Phobius"/>
    </source>
</evidence>
<dbReference type="InterPro" id="IPR013324">
    <property type="entry name" value="RNA_pol_sigma_r3/r4-like"/>
</dbReference>
<dbReference type="InterPro" id="IPR005573">
    <property type="entry name" value="Anti-sigma_E_RseA_C"/>
</dbReference>
<dbReference type="EMBL" id="ANFO01000028">
    <property type="protein sequence ID" value="KGQ13668.1"/>
    <property type="molecule type" value="Genomic_DNA"/>
</dbReference>
<comment type="caution">
    <text evidence="16">The sequence shown here is derived from an EMBL/GenBank/DDBJ whole genome shotgun (WGS) entry which is preliminary data.</text>
</comment>
<dbReference type="Proteomes" id="UP000030106">
    <property type="component" value="Unassembled WGS sequence"/>
</dbReference>
<dbReference type="Pfam" id="PF03888">
    <property type="entry name" value="MucB_RseB"/>
    <property type="match status" value="1"/>
</dbReference>
<evidence type="ECO:0000256" key="2">
    <source>
        <dbReference type="ARBA" id="ARBA00005837"/>
    </source>
</evidence>